<dbReference type="Proteomes" id="UP000637628">
    <property type="component" value="Unassembled WGS sequence"/>
</dbReference>
<dbReference type="RefSeq" id="WP_203735834.1">
    <property type="nucleotide sequence ID" value="NZ_BAAATX010000067.1"/>
</dbReference>
<dbReference type="EMBL" id="BOML01000097">
    <property type="protein sequence ID" value="GIE07999.1"/>
    <property type="molecule type" value="Genomic_DNA"/>
</dbReference>
<keyword evidence="2" id="KW-1185">Reference proteome</keyword>
<evidence type="ECO:0008006" key="3">
    <source>
        <dbReference type="Google" id="ProtNLM"/>
    </source>
</evidence>
<sequence length="136" mass="14988">MHSGEIARAWFDMCRMGDVGLFADLATEDFVCHGPGGAGDRQTFLDWLRWYPAAFAEQQPSIEDVIDGGDRVAVRYAVRSTYLGGYLDLPGRGQNVEETGIIIFRLSGGKVAETWFEGNDLEVAQQLGGRVHAPEH</sequence>
<name>A0ABQ3ZDX2_9ACTN</name>
<reference evidence="1 2" key="1">
    <citation type="submission" date="2021-01" db="EMBL/GenBank/DDBJ databases">
        <title>Whole genome shotgun sequence of Actinoplanes durhamensis NBRC 14914.</title>
        <authorList>
            <person name="Komaki H."/>
            <person name="Tamura T."/>
        </authorList>
    </citation>
    <scope>NUCLEOTIDE SEQUENCE [LARGE SCALE GENOMIC DNA]</scope>
    <source>
        <strain evidence="1 2">NBRC 14914</strain>
    </source>
</reference>
<comment type="caution">
    <text evidence="1">The sequence shown here is derived from an EMBL/GenBank/DDBJ whole genome shotgun (WGS) entry which is preliminary data.</text>
</comment>
<dbReference type="InterPro" id="IPR032710">
    <property type="entry name" value="NTF2-like_dom_sf"/>
</dbReference>
<dbReference type="SUPFAM" id="SSF54427">
    <property type="entry name" value="NTF2-like"/>
    <property type="match status" value="1"/>
</dbReference>
<accession>A0ABQ3ZDX2</accession>
<dbReference type="Pfam" id="PF07366">
    <property type="entry name" value="SnoaL"/>
    <property type="match status" value="1"/>
</dbReference>
<evidence type="ECO:0000313" key="2">
    <source>
        <dbReference type="Proteomes" id="UP000637628"/>
    </source>
</evidence>
<evidence type="ECO:0000313" key="1">
    <source>
        <dbReference type="EMBL" id="GIE07999.1"/>
    </source>
</evidence>
<organism evidence="1 2">
    <name type="scientific">Paractinoplanes durhamensis</name>
    <dbReference type="NCBI Taxonomy" id="113563"/>
    <lineage>
        <taxon>Bacteria</taxon>
        <taxon>Bacillati</taxon>
        <taxon>Actinomycetota</taxon>
        <taxon>Actinomycetes</taxon>
        <taxon>Micromonosporales</taxon>
        <taxon>Micromonosporaceae</taxon>
        <taxon>Paractinoplanes</taxon>
    </lineage>
</organism>
<dbReference type="InterPro" id="IPR009959">
    <property type="entry name" value="Cyclase_SnoaL-like"/>
</dbReference>
<dbReference type="Gene3D" id="3.10.450.50">
    <property type="match status" value="1"/>
</dbReference>
<protein>
    <recommendedName>
        <fullName evidence="3">Ester cyclase</fullName>
    </recommendedName>
</protein>
<gene>
    <name evidence="1" type="ORF">Adu01nite_93490</name>
</gene>
<proteinExistence type="predicted"/>